<sequence length="112" mass="12664">EGSLSPSRLLYLARKFRVHQWVQSCGETLIPVCGSLDNDEALALGPITLNIITRAKAEIDKERIGTAFTPGKLKNVKPLCFGECSDHKQCERVWKETWWNVIAKRVLHPTHP</sequence>
<evidence type="ECO:0000313" key="1">
    <source>
        <dbReference type="EMBL" id="KAK7015465.1"/>
    </source>
</evidence>
<organism evidence="1 2">
    <name type="scientific">Favolaschia claudopus</name>
    <dbReference type="NCBI Taxonomy" id="2862362"/>
    <lineage>
        <taxon>Eukaryota</taxon>
        <taxon>Fungi</taxon>
        <taxon>Dikarya</taxon>
        <taxon>Basidiomycota</taxon>
        <taxon>Agaricomycotina</taxon>
        <taxon>Agaricomycetes</taxon>
        <taxon>Agaricomycetidae</taxon>
        <taxon>Agaricales</taxon>
        <taxon>Marasmiineae</taxon>
        <taxon>Mycenaceae</taxon>
        <taxon>Favolaschia</taxon>
    </lineage>
</organism>
<comment type="caution">
    <text evidence="1">The sequence shown here is derived from an EMBL/GenBank/DDBJ whole genome shotgun (WGS) entry which is preliminary data.</text>
</comment>
<accession>A0AAW0AQ53</accession>
<keyword evidence="2" id="KW-1185">Reference proteome</keyword>
<proteinExistence type="predicted"/>
<feature type="non-terminal residue" evidence="1">
    <location>
        <position position="112"/>
    </location>
</feature>
<dbReference type="Proteomes" id="UP001362999">
    <property type="component" value="Unassembled WGS sequence"/>
</dbReference>
<protein>
    <submittedName>
        <fullName evidence="1">Uncharacterized protein</fullName>
    </submittedName>
</protein>
<dbReference type="AlphaFoldDB" id="A0AAW0AQ53"/>
<evidence type="ECO:0000313" key="2">
    <source>
        <dbReference type="Proteomes" id="UP001362999"/>
    </source>
</evidence>
<dbReference type="EMBL" id="JAWWNJ010000054">
    <property type="protein sequence ID" value="KAK7015465.1"/>
    <property type="molecule type" value="Genomic_DNA"/>
</dbReference>
<gene>
    <name evidence="1" type="ORF">R3P38DRAFT_2718997</name>
</gene>
<name>A0AAW0AQ53_9AGAR</name>
<reference evidence="1 2" key="1">
    <citation type="journal article" date="2024" name="J Genomics">
        <title>Draft genome sequencing and assembly of Favolaschia claudopus CIRM-BRFM 2984 isolated from oak limbs.</title>
        <authorList>
            <person name="Navarro D."/>
            <person name="Drula E."/>
            <person name="Chaduli D."/>
            <person name="Cazenave R."/>
            <person name="Ahrendt S."/>
            <person name="Wang J."/>
            <person name="Lipzen A."/>
            <person name="Daum C."/>
            <person name="Barry K."/>
            <person name="Grigoriev I.V."/>
            <person name="Favel A."/>
            <person name="Rosso M.N."/>
            <person name="Martin F."/>
        </authorList>
    </citation>
    <scope>NUCLEOTIDE SEQUENCE [LARGE SCALE GENOMIC DNA]</scope>
    <source>
        <strain evidence="1 2">CIRM-BRFM 2984</strain>
    </source>
</reference>
<feature type="non-terminal residue" evidence="1">
    <location>
        <position position="1"/>
    </location>
</feature>